<dbReference type="EMBL" id="VUJU01000704">
    <property type="protein sequence ID" value="KAF0768786.1"/>
    <property type="molecule type" value="Genomic_DNA"/>
</dbReference>
<comment type="caution">
    <text evidence="1">The sequence shown here is derived from an EMBL/GenBank/DDBJ whole genome shotgun (WGS) entry which is preliminary data.</text>
</comment>
<dbReference type="Proteomes" id="UP000478052">
    <property type="component" value="Unassembled WGS sequence"/>
</dbReference>
<dbReference type="AlphaFoldDB" id="A0A6G0ZD41"/>
<dbReference type="OrthoDB" id="6585618at2759"/>
<evidence type="ECO:0000313" key="1">
    <source>
        <dbReference type="EMBL" id="KAF0768786.1"/>
    </source>
</evidence>
<gene>
    <name evidence="1" type="ORF">FWK35_00008592</name>
</gene>
<keyword evidence="2" id="KW-1185">Reference proteome</keyword>
<organism evidence="1 2">
    <name type="scientific">Aphis craccivora</name>
    <name type="common">Cowpea aphid</name>
    <dbReference type="NCBI Taxonomy" id="307492"/>
    <lineage>
        <taxon>Eukaryota</taxon>
        <taxon>Metazoa</taxon>
        <taxon>Ecdysozoa</taxon>
        <taxon>Arthropoda</taxon>
        <taxon>Hexapoda</taxon>
        <taxon>Insecta</taxon>
        <taxon>Pterygota</taxon>
        <taxon>Neoptera</taxon>
        <taxon>Paraneoptera</taxon>
        <taxon>Hemiptera</taxon>
        <taxon>Sternorrhyncha</taxon>
        <taxon>Aphidomorpha</taxon>
        <taxon>Aphidoidea</taxon>
        <taxon>Aphididae</taxon>
        <taxon>Aphidini</taxon>
        <taxon>Aphis</taxon>
        <taxon>Aphis</taxon>
    </lineage>
</organism>
<keyword evidence="1" id="KW-0436">Ligase</keyword>
<accession>A0A6G0ZD41</accession>
<reference evidence="1 2" key="1">
    <citation type="submission" date="2019-08" db="EMBL/GenBank/DDBJ databases">
        <title>Whole genome of Aphis craccivora.</title>
        <authorList>
            <person name="Voronova N.V."/>
            <person name="Shulinski R.S."/>
            <person name="Bandarenka Y.V."/>
            <person name="Zhorov D.G."/>
            <person name="Warner D."/>
        </authorList>
    </citation>
    <scope>NUCLEOTIDE SEQUENCE [LARGE SCALE GENOMIC DNA]</scope>
    <source>
        <strain evidence="1">180601</strain>
        <tissue evidence="1">Whole Body</tissue>
    </source>
</reference>
<sequence>MFIIKRDTKNAIALINVTFIWVQQFKNITILLIRVIVAKPHSADIKRLISKRDTLKLINLQSLHVKTENEYLFIHFNMPAFQNWDPRPSIQTWLNQNERRIKDTPKAKEQEWFNGIFMKAAKRKF</sequence>
<name>A0A6G0ZD41_APHCR</name>
<evidence type="ECO:0000313" key="2">
    <source>
        <dbReference type="Proteomes" id="UP000478052"/>
    </source>
</evidence>
<dbReference type="GO" id="GO:0016874">
    <property type="term" value="F:ligase activity"/>
    <property type="evidence" value="ECO:0007669"/>
    <property type="project" value="UniProtKB-KW"/>
</dbReference>
<protein>
    <submittedName>
        <fullName evidence="1">E3 SUMO-protein ligase KIAA1586-like isoform X4</fullName>
    </submittedName>
</protein>
<proteinExistence type="predicted"/>